<evidence type="ECO:0000259" key="1">
    <source>
        <dbReference type="Pfam" id="PF04230"/>
    </source>
</evidence>
<dbReference type="Pfam" id="PF04230">
    <property type="entry name" value="PS_pyruv_trans"/>
    <property type="match status" value="1"/>
</dbReference>
<dbReference type="Proteomes" id="UP001176891">
    <property type="component" value="Unassembled WGS sequence"/>
</dbReference>
<keyword evidence="2" id="KW-0328">Glycosyltransferase</keyword>
<sequence>MKIKTITCHEVYNYGASLQEYALIKYLDFLGHETEAIYYKPDYLSNHLNIWRIPNASLKTPIIKHLYLLVKLPSRIGELKKKKAFDVFSEKYIKTGDVLYKSNEELKENMPSADAYICGSDQIWNSFFQNGKDPAFYLDFAPDGKLKVSYAASFAIDEIEEDLKPFVKEKIKRLNSVSVRETSGVDILKQLEINATQVLDPVFLFSKEYWSDSFVFPINDKFILIYDFDSNSLIQKLALKLAKENGLKIFAVNKNIKYADSNFWQKGPEYFLSLVANAELIISNSFHAVAFSLIFNKQFLVVNRKEKINTRMRDLLALFGISNLLLNDESDIKNLTTKPINSYDSINNKIHDAIDKSKRFLKDAISS</sequence>
<protein>
    <submittedName>
        <fullName evidence="2">Polysaccharide pyruvyl transferase family protein</fullName>
        <ecNumber evidence="2">2.4.-.-</ecNumber>
    </submittedName>
</protein>
<keyword evidence="3" id="KW-1185">Reference proteome</keyword>
<reference evidence="2" key="1">
    <citation type="submission" date="2023-07" db="EMBL/GenBank/DDBJ databases">
        <title>Two novel species in the genus Flavivirga.</title>
        <authorList>
            <person name="Kwon K."/>
        </authorList>
    </citation>
    <scope>NUCLEOTIDE SEQUENCE</scope>
    <source>
        <strain evidence="2">KACC 14157</strain>
    </source>
</reference>
<keyword evidence="2" id="KW-0808">Transferase</keyword>
<evidence type="ECO:0000313" key="3">
    <source>
        <dbReference type="Proteomes" id="UP001176891"/>
    </source>
</evidence>
<dbReference type="GO" id="GO:0016757">
    <property type="term" value="F:glycosyltransferase activity"/>
    <property type="evidence" value="ECO:0007669"/>
    <property type="project" value="UniProtKB-KW"/>
</dbReference>
<gene>
    <name evidence="2" type="ORF">Q4Q39_10720</name>
</gene>
<feature type="domain" description="Polysaccharide pyruvyl transferase" evidence="1">
    <location>
        <begin position="13"/>
        <end position="304"/>
    </location>
</feature>
<organism evidence="2 3">
    <name type="scientific">Flavivirga amylovorans</name>
    <dbReference type="NCBI Taxonomy" id="870486"/>
    <lineage>
        <taxon>Bacteria</taxon>
        <taxon>Pseudomonadati</taxon>
        <taxon>Bacteroidota</taxon>
        <taxon>Flavobacteriia</taxon>
        <taxon>Flavobacteriales</taxon>
        <taxon>Flavobacteriaceae</taxon>
        <taxon>Flavivirga</taxon>
    </lineage>
</organism>
<proteinExistence type="predicted"/>
<dbReference type="InterPro" id="IPR007345">
    <property type="entry name" value="Polysacch_pyruvyl_Trfase"/>
</dbReference>
<evidence type="ECO:0000313" key="2">
    <source>
        <dbReference type="EMBL" id="MDO5987874.1"/>
    </source>
</evidence>
<name>A0ABT8X1P4_9FLAO</name>
<dbReference type="EC" id="2.4.-.-" evidence="2"/>
<accession>A0ABT8X1P4</accession>
<dbReference type="EMBL" id="JAUOEM010000003">
    <property type="protein sequence ID" value="MDO5987874.1"/>
    <property type="molecule type" value="Genomic_DNA"/>
</dbReference>
<comment type="caution">
    <text evidence="2">The sequence shown here is derived from an EMBL/GenBank/DDBJ whole genome shotgun (WGS) entry which is preliminary data.</text>
</comment>
<dbReference type="RefSeq" id="WP_303282454.1">
    <property type="nucleotide sequence ID" value="NZ_BAABCZ010000011.1"/>
</dbReference>